<dbReference type="RefSeq" id="WP_340332070.1">
    <property type="nucleotide sequence ID" value="NZ_JAZHOF010000011.1"/>
</dbReference>
<dbReference type="InterPro" id="IPR013096">
    <property type="entry name" value="Cupin_2"/>
</dbReference>
<dbReference type="Proteomes" id="UP001378188">
    <property type="component" value="Unassembled WGS sequence"/>
</dbReference>
<proteinExistence type="predicted"/>
<protein>
    <submittedName>
        <fullName evidence="3">XRE family transcriptional regulator</fullName>
    </submittedName>
</protein>
<reference evidence="3 4" key="1">
    <citation type="submission" date="2024-02" db="EMBL/GenBank/DDBJ databases">
        <title>Genome analysis and characterization of Microbaculum marinisediminis sp. nov., isolated from marine sediment.</title>
        <authorList>
            <person name="Du Z.-J."/>
            <person name="Ye Y.-Q."/>
            <person name="Zhang Z.-R."/>
            <person name="Yuan S.-M."/>
            <person name="Zhang X.-Y."/>
        </authorList>
    </citation>
    <scope>NUCLEOTIDE SEQUENCE [LARGE SCALE GENOMIC DNA]</scope>
    <source>
        <strain evidence="3 4">SDUM1044001</strain>
    </source>
</reference>
<dbReference type="GO" id="GO:0003677">
    <property type="term" value="F:DNA binding"/>
    <property type="evidence" value="ECO:0007669"/>
    <property type="project" value="UniProtKB-KW"/>
</dbReference>
<dbReference type="Gene3D" id="2.60.120.10">
    <property type="entry name" value="Jelly Rolls"/>
    <property type="match status" value="1"/>
</dbReference>
<evidence type="ECO:0000313" key="4">
    <source>
        <dbReference type="Proteomes" id="UP001378188"/>
    </source>
</evidence>
<dbReference type="InterPro" id="IPR011051">
    <property type="entry name" value="RmlC_Cupin_sf"/>
</dbReference>
<evidence type="ECO:0000256" key="1">
    <source>
        <dbReference type="ARBA" id="ARBA00023125"/>
    </source>
</evidence>
<dbReference type="InterPro" id="IPR014710">
    <property type="entry name" value="RmlC-like_jellyroll"/>
</dbReference>
<dbReference type="Pfam" id="PF07883">
    <property type="entry name" value="Cupin_2"/>
    <property type="match status" value="1"/>
</dbReference>
<comment type="caution">
    <text evidence="3">The sequence shown here is derived from an EMBL/GenBank/DDBJ whole genome shotgun (WGS) entry which is preliminary data.</text>
</comment>
<dbReference type="PROSITE" id="PS50943">
    <property type="entry name" value="HTH_CROC1"/>
    <property type="match status" value="1"/>
</dbReference>
<dbReference type="PANTHER" id="PTHR46797">
    <property type="entry name" value="HTH-TYPE TRANSCRIPTIONAL REGULATOR"/>
    <property type="match status" value="1"/>
</dbReference>
<dbReference type="GO" id="GO:0005829">
    <property type="term" value="C:cytosol"/>
    <property type="evidence" value="ECO:0007669"/>
    <property type="project" value="TreeGrafter"/>
</dbReference>
<gene>
    <name evidence="3" type="ORF">V3328_23020</name>
</gene>
<dbReference type="InterPro" id="IPR001387">
    <property type="entry name" value="Cro/C1-type_HTH"/>
</dbReference>
<sequence>MNIDIKEPGGALSGNPKVLEVGAKLQQLRRERSWTLHEASRATGISVSTLSKIEREALSPTVTTLSRIATGFGIEAATLLTDDSGGATGRRSITRSDDGKLSPTGTCDNVWLCSDLAQKKMAPIRTRVRARDISEYSEWARYNAEVFVTVLSGTLVVHSDIYAPVVLNEGDSMYYDANAGHVWTSEGEQDAVVLWVHTQ</sequence>
<dbReference type="Gene3D" id="1.10.260.40">
    <property type="entry name" value="lambda repressor-like DNA-binding domains"/>
    <property type="match status" value="1"/>
</dbReference>
<dbReference type="CDD" id="cd00093">
    <property type="entry name" value="HTH_XRE"/>
    <property type="match status" value="1"/>
</dbReference>
<keyword evidence="1" id="KW-0238">DNA-binding</keyword>
<dbReference type="GO" id="GO:0003700">
    <property type="term" value="F:DNA-binding transcription factor activity"/>
    <property type="evidence" value="ECO:0007669"/>
    <property type="project" value="TreeGrafter"/>
</dbReference>
<dbReference type="EMBL" id="JAZHOF010000011">
    <property type="protein sequence ID" value="MEJ8574373.1"/>
    <property type="molecule type" value="Genomic_DNA"/>
</dbReference>
<dbReference type="CDD" id="cd02209">
    <property type="entry name" value="cupin_XRE_C"/>
    <property type="match status" value="1"/>
</dbReference>
<dbReference type="AlphaFoldDB" id="A0AAW9RVM3"/>
<dbReference type="Pfam" id="PF01381">
    <property type="entry name" value="HTH_3"/>
    <property type="match status" value="1"/>
</dbReference>
<dbReference type="SUPFAM" id="SSF47413">
    <property type="entry name" value="lambda repressor-like DNA-binding domains"/>
    <property type="match status" value="1"/>
</dbReference>
<evidence type="ECO:0000313" key="3">
    <source>
        <dbReference type="EMBL" id="MEJ8574373.1"/>
    </source>
</evidence>
<dbReference type="InterPro" id="IPR010982">
    <property type="entry name" value="Lambda_DNA-bd_dom_sf"/>
</dbReference>
<dbReference type="SUPFAM" id="SSF51182">
    <property type="entry name" value="RmlC-like cupins"/>
    <property type="match status" value="1"/>
</dbReference>
<name>A0AAW9RVM3_9HYPH</name>
<dbReference type="PANTHER" id="PTHR46797:SF20">
    <property type="entry name" value="BLR4304 PROTEIN"/>
    <property type="match status" value="1"/>
</dbReference>
<feature type="domain" description="HTH cro/C1-type" evidence="2">
    <location>
        <begin position="25"/>
        <end position="79"/>
    </location>
</feature>
<dbReference type="InterPro" id="IPR050807">
    <property type="entry name" value="TransReg_Diox_bact_type"/>
</dbReference>
<dbReference type="SMART" id="SM00530">
    <property type="entry name" value="HTH_XRE"/>
    <property type="match status" value="1"/>
</dbReference>
<accession>A0AAW9RVM3</accession>
<evidence type="ECO:0000259" key="2">
    <source>
        <dbReference type="PROSITE" id="PS50943"/>
    </source>
</evidence>
<keyword evidence="4" id="KW-1185">Reference proteome</keyword>
<organism evidence="3 4">
    <name type="scientific">Microbaculum marinum</name>
    <dbReference type="NCBI Taxonomy" id="1764581"/>
    <lineage>
        <taxon>Bacteria</taxon>
        <taxon>Pseudomonadati</taxon>
        <taxon>Pseudomonadota</taxon>
        <taxon>Alphaproteobacteria</taxon>
        <taxon>Hyphomicrobiales</taxon>
        <taxon>Tepidamorphaceae</taxon>
        <taxon>Microbaculum</taxon>
    </lineage>
</organism>